<reference evidence="7 8" key="1">
    <citation type="journal article" date="2015" name="Int. J. Syst. Evol. Microbiol.">
        <title>Flavisolibacter ginsenosidimutans sp. nov., with ginsenoside-converting activity isolated from soil used for cultivating ginseng.</title>
        <authorList>
            <person name="Zhao Y."/>
            <person name="Liu Q."/>
            <person name="Kang M.S."/>
            <person name="Jin F."/>
            <person name="Yu H."/>
            <person name="Im W.T."/>
        </authorList>
    </citation>
    <scope>NUCLEOTIDE SEQUENCE [LARGE SCALE GENOMIC DNA]</scope>
    <source>
        <strain evidence="7 8">Gsoil 636</strain>
    </source>
</reference>
<evidence type="ECO:0008006" key="9">
    <source>
        <dbReference type="Google" id="ProtNLM"/>
    </source>
</evidence>
<dbReference type="AlphaFoldDB" id="A0A5B8UDV7"/>
<feature type="compositionally biased region" description="Basic and acidic residues" evidence="5">
    <location>
        <begin position="98"/>
        <end position="124"/>
    </location>
</feature>
<evidence type="ECO:0000256" key="2">
    <source>
        <dbReference type="ARBA" id="ARBA00008441"/>
    </source>
</evidence>
<organism evidence="7 8">
    <name type="scientific">Flavisolibacter ginsenosidimutans</name>
    <dbReference type="NCBI Taxonomy" id="661481"/>
    <lineage>
        <taxon>Bacteria</taxon>
        <taxon>Pseudomonadati</taxon>
        <taxon>Bacteroidota</taxon>
        <taxon>Chitinophagia</taxon>
        <taxon>Chitinophagales</taxon>
        <taxon>Chitinophagaceae</taxon>
        <taxon>Flavisolibacter</taxon>
    </lineage>
</organism>
<feature type="chain" id="PRO_5022886121" description="DUF4890 domain-containing protein" evidence="6">
    <location>
        <begin position="21"/>
        <end position="212"/>
    </location>
</feature>
<dbReference type="PANTHER" id="PTHR38102:SF1">
    <property type="entry name" value="PERIPLASMIC CHAPERONE SPY"/>
    <property type="match status" value="1"/>
</dbReference>
<feature type="compositionally biased region" description="Basic and acidic residues" evidence="5">
    <location>
        <begin position="193"/>
        <end position="212"/>
    </location>
</feature>
<evidence type="ECO:0000256" key="1">
    <source>
        <dbReference type="ARBA" id="ARBA00004418"/>
    </source>
</evidence>
<feature type="compositionally biased region" description="Basic and acidic residues" evidence="5">
    <location>
        <begin position="167"/>
        <end position="185"/>
    </location>
</feature>
<evidence type="ECO:0000313" key="8">
    <source>
        <dbReference type="Proteomes" id="UP000321204"/>
    </source>
</evidence>
<dbReference type="RefSeq" id="WP_146782063.1">
    <property type="nucleotide sequence ID" value="NZ_BAABIO010000006.1"/>
</dbReference>
<proteinExistence type="inferred from homology"/>
<feature type="region of interest" description="Disordered" evidence="5">
    <location>
        <begin position="94"/>
        <end position="127"/>
    </location>
</feature>
<dbReference type="InterPro" id="IPR012899">
    <property type="entry name" value="LTXXQ"/>
</dbReference>
<evidence type="ECO:0000256" key="6">
    <source>
        <dbReference type="SAM" id="SignalP"/>
    </source>
</evidence>
<dbReference type="OrthoDB" id="675947at2"/>
<dbReference type="PANTHER" id="PTHR38102">
    <property type="entry name" value="PERIPLASMIC CHAPERONE SPY"/>
    <property type="match status" value="1"/>
</dbReference>
<accession>A0A5B8UDV7</accession>
<dbReference type="Proteomes" id="UP000321204">
    <property type="component" value="Chromosome"/>
</dbReference>
<evidence type="ECO:0000256" key="5">
    <source>
        <dbReference type="SAM" id="MobiDB-lite"/>
    </source>
</evidence>
<dbReference type="InterPro" id="IPR052211">
    <property type="entry name" value="Cpx_auxiliary_protein"/>
</dbReference>
<keyword evidence="4" id="KW-0574">Periplasm</keyword>
<dbReference type="GO" id="GO:0051082">
    <property type="term" value="F:unfolded protein binding"/>
    <property type="evidence" value="ECO:0007669"/>
    <property type="project" value="TreeGrafter"/>
</dbReference>
<feature type="signal peptide" evidence="6">
    <location>
        <begin position="1"/>
        <end position="20"/>
    </location>
</feature>
<comment type="subcellular location">
    <subcellularLocation>
        <location evidence="1">Periplasm</location>
    </subcellularLocation>
</comment>
<dbReference type="KEGG" id="fgg:FSB75_02175"/>
<gene>
    <name evidence="7" type="ORF">FSB75_02175</name>
</gene>
<dbReference type="Pfam" id="PF07813">
    <property type="entry name" value="LTXXQ"/>
    <property type="match status" value="1"/>
</dbReference>
<dbReference type="Gene3D" id="1.20.120.1490">
    <property type="match status" value="1"/>
</dbReference>
<feature type="region of interest" description="Disordered" evidence="5">
    <location>
        <begin position="19"/>
        <end position="39"/>
    </location>
</feature>
<evidence type="ECO:0000256" key="4">
    <source>
        <dbReference type="ARBA" id="ARBA00022764"/>
    </source>
</evidence>
<dbReference type="GO" id="GO:0030288">
    <property type="term" value="C:outer membrane-bounded periplasmic space"/>
    <property type="evidence" value="ECO:0007669"/>
    <property type="project" value="TreeGrafter"/>
</dbReference>
<dbReference type="EMBL" id="CP042433">
    <property type="protein sequence ID" value="QEC54754.1"/>
    <property type="molecule type" value="Genomic_DNA"/>
</dbReference>
<keyword evidence="8" id="KW-1185">Reference proteome</keyword>
<evidence type="ECO:0000313" key="7">
    <source>
        <dbReference type="EMBL" id="QEC54754.1"/>
    </source>
</evidence>
<protein>
    <recommendedName>
        <fullName evidence="9">DUF4890 domain-containing protein</fullName>
    </recommendedName>
</protein>
<feature type="compositionally biased region" description="Basic and acidic residues" evidence="5">
    <location>
        <begin position="151"/>
        <end position="160"/>
    </location>
</feature>
<name>A0A5B8UDV7_9BACT</name>
<evidence type="ECO:0000256" key="3">
    <source>
        <dbReference type="ARBA" id="ARBA00022729"/>
    </source>
</evidence>
<keyword evidence="3 6" id="KW-0732">Signal</keyword>
<sequence length="212" mass="24221">MKKILTSALAIVLFVGASQAQTTSPEKGHHRGPGMGMMKDLNLTDAQKAQLKSLHQAEKKEMDALKTSGNVTPEQRKSLHEKYRSQFDAVLTPAQKDQLNKKKAEWKDKGNKDDRDFGKKDGARMNHMPFMNKDLNLSADQQTKLKGMADEFRTKAKDIRSNTALNDDQKKEQMRDLAKQFREQSKTVLNAEQQKKMDEMRKGRKDKTDRNS</sequence>
<feature type="region of interest" description="Disordered" evidence="5">
    <location>
        <begin position="151"/>
        <end position="212"/>
    </location>
</feature>
<comment type="similarity">
    <text evidence="2">Belongs to the CpxP/Spy family.</text>
</comment>